<protein>
    <submittedName>
        <fullName evidence="1">Uncharacterized protein</fullName>
    </submittedName>
</protein>
<dbReference type="HOGENOM" id="CLU_1821096_0_0_2"/>
<reference evidence="1 2" key="1">
    <citation type="journal article" date="2012" name="Stand. Genomic Sci.">
        <title>Complete genome sequence of Pyrobaculum oguniense.</title>
        <authorList>
            <person name="Bernick D.L."/>
            <person name="Karplus K."/>
            <person name="Lui L.M."/>
            <person name="Coker J.K."/>
            <person name="Murphy J.N."/>
            <person name="Chan P.P."/>
            <person name="Cozen A.E."/>
            <person name="Lowe T.M."/>
        </authorList>
    </citation>
    <scope>NUCLEOTIDE SEQUENCE [LARGE SCALE GENOMIC DNA]</scope>
    <source>
        <strain evidence="1 2">TE7</strain>
    </source>
</reference>
<dbReference type="Gene3D" id="3.40.50.11170">
    <property type="entry name" value="Uncharacterised protein PF08960, DUF1874"/>
    <property type="match status" value="1"/>
</dbReference>
<keyword evidence="2" id="KW-1185">Reference proteome</keyword>
<dbReference type="EMBL" id="CP003316">
    <property type="protein sequence ID" value="AFA40139.1"/>
    <property type="molecule type" value="Genomic_DNA"/>
</dbReference>
<gene>
    <name evidence="1" type="ordered locus">Pogu_2112</name>
</gene>
<evidence type="ECO:0000313" key="1">
    <source>
        <dbReference type="EMBL" id="AFA40139.1"/>
    </source>
</evidence>
<dbReference type="KEGG" id="pog:Pogu_2112"/>
<sequence length="141" mass="15806">MSQNQTLLKIEGLCYNVDPSGYYFGHRLCEFSELPRKTIILLDSIMPGCKHIVAYTKRISAEAAKALLQRAGEVISYIGFNSFTKALEELAGKKFIYASGTYCPNDGDVAIAALMKPWQTMQQQVSIDEVEFYLIHYVAPV</sequence>
<dbReference type="STRING" id="698757.Pogu_2112"/>
<proteinExistence type="predicted"/>
<accession>H6QCU3</accession>
<organism evidence="1 2">
    <name type="scientific">Pyrobaculum oguniense (strain DSM 13380 / JCM 10595 / TE7)</name>
    <dbReference type="NCBI Taxonomy" id="698757"/>
    <lineage>
        <taxon>Archaea</taxon>
        <taxon>Thermoproteota</taxon>
        <taxon>Thermoprotei</taxon>
        <taxon>Thermoproteales</taxon>
        <taxon>Thermoproteaceae</taxon>
        <taxon>Pyrobaculum</taxon>
    </lineage>
</organism>
<dbReference type="InterPro" id="IPR037236">
    <property type="entry name" value="STIV_B116-like_sf"/>
</dbReference>
<dbReference type="AlphaFoldDB" id="H6QCU3"/>
<dbReference type="Proteomes" id="UP000009062">
    <property type="component" value="Chromosome"/>
</dbReference>
<evidence type="ECO:0000313" key="2">
    <source>
        <dbReference type="Proteomes" id="UP000009062"/>
    </source>
</evidence>
<name>H6QCU3_PYROT</name>